<evidence type="ECO:0000313" key="3">
    <source>
        <dbReference type="Proteomes" id="UP000076761"/>
    </source>
</evidence>
<dbReference type="AlphaFoldDB" id="A0A165W5X3"/>
<dbReference type="Pfam" id="PF09808">
    <property type="entry name" value="SNAPC1"/>
    <property type="match status" value="1"/>
</dbReference>
<feature type="compositionally biased region" description="Basic residues" evidence="1">
    <location>
        <begin position="231"/>
        <end position="244"/>
    </location>
</feature>
<sequence length="421" mass="45871">MSLAPSPSVSRGTIILQPSFFTSSLYVNPLREDIIHLIQLFAEQYLRSPPAQPFALFKSIWNAQGWTWLHFKVFDVRTRDTFLQVTARLFLEHVTGSQPLLGRVVALFALYTFYFTQPDTSTPSLHSIRHIPIATDVYQSLVALPAALSEPSLAQLHPHVRYILSTLLDAKVFHILPASHLNPHNPSILPREIFIHDDIAAPSYEHVSRAASTDASGRSDQSTPVPDAPVPKKKGRPSKRERMRKSKDALLALDKWLDKSAWPPAGQQASADSDTAQQATTHVLITNQPTPSLNNYRSYKYYLLDTLQAQGANDPVRGQQAIQRANVAILTRLKKIDQMAAEEGLEVGGEGGERTGLARVEKAVSELGQAWAVGAVGGILGLVEGAGLGDGDRSSRPRTAGDGDVPMGDAAAGTSVAENER</sequence>
<organism evidence="2 3">
    <name type="scientific">Neolentinus lepideus HHB14362 ss-1</name>
    <dbReference type="NCBI Taxonomy" id="1314782"/>
    <lineage>
        <taxon>Eukaryota</taxon>
        <taxon>Fungi</taxon>
        <taxon>Dikarya</taxon>
        <taxon>Basidiomycota</taxon>
        <taxon>Agaricomycotina</taxon>
        <taxon>Agaricomycetes</taxon>
        <taxon>Gloeophyllales</taxon>
        <taxon>Gloeophyllaceae</taxon>
        <taxon>Neolentinus</taxon>
    </lineage>
</organism>
<evidence type="ECO:0000256" key="1">
    <source>
        <dbReference type="SAM" id="MobiDB-lite"/>
    </source>
</evidence>
<evidence type="ECO:0000313" key="2">
    <source>
        <dbReference type="EMBL" id="KZT30711.1"/>
    </source>
</evidence>
<protein>
    <submittedName>
        <fullName evidence="2">Uncharacterized protein</fullName>
    </submittedName>
</protein>
<dbReference type="EMBL" id="KV425551">
    <property type="protein sequence ID" value="KZT30711.1"/>
    <property type="molecule type" value="Genomic_DNA"/>
</dbReference>
<feature type="region of interest" description="Disordered" evidence="1">
    <location>
        <begin position="207"/>
        <end position="244"/>
    </location>
</feature>
<dbReference type="OrthoDB" id="3253083at2759"/>
<dbReference type="InParanoid" id="A0A165W5X3"/>
<dbReference type="InterPro" id="IPR019188">
    <property type="entry name" value="SNAPC1"/>
</dbReference>
<accession>A0A165W5X3</accession>
<gene>
    <name evidence="2" type="ORF">NEOLEDRAFT_1054196</name>
</gene>
<feature type="region of interest" description="Disordered" evidence="1">
    <location>
        <begin position="386"/>
        <end position="421"/>
    </location>
</feature>
<dbReference type="STRING" id="1314782.A0A165W5X3"/>
<reference evidence="2 3" key="1">
    <citation type="journal article" date="2016" name="Mol. Biol. Evol.">
        <title>Comparative Genomics of Early-Diverging Mushroom-Forming Fungi Provides Insights into the Origins of Lignocellulose Decay Capabilities.</title>
        <authorList>
            <person name="Nagy L.G."/>
            <person name="Riley R."/>
            <person name="Tritt A."/>
            <person name="Adam C."/>
            <person name="Daum C."/>
            <person name="Floudas D."/>
            <person name="Sun H."/>
            <person name="Yadav J.S."/>
            <person name="Pangilinan J."/>
            <person name="Larsson K.H."/>
            <person name="Matsuura K."/>
            <person name="Barry K."/>
            <person name="Labutti K."/>
            <person name="Kuo R."/>
            <person name="Ohm R.A."/>
            <person name="Bhattacharya S.S."/>
            <person name="Shirouzu T."/>
            <person name="Yoshinaga Y."/>
            <person name="Martin F.M."/>
            <person name="Grigoriev I.V."/>
            <person name="Hibbett D.S."/>
        </authorList>
    </citation>
    <scope>NUCLEOTIDE SEQUENCE [LARGE SCALE GENOMIC DNA]</scope>
    <source>
        <strain evidence="2 3">HHB14362 ss-1</strain>
    </source>
</reference>
<proteinExistence type="predicted"/>
<name>A0A165W5X3_9AGAM</name>
<feature type="compositionally biased region" description="Polar residues" evidence="1">
    <location>
        <begin position="210"/>
        <end position="224"/>
    </location>
</feature>
<keyword evidence="3" id="KW-1185">Reference proteome</keyword>
<dbReference type="Proteomes" id="UP000076761">
    <property type="component" value="Unassembled WGS sequence"/>
</dbReference>
<feature type="compositionally biased region" description="Basic and acidic residues" evidence="1">
    <location>
        <begin position="390"/>
        <end position="401"/>
    </location>
</feature>